<dbReference type="SMART" id="SM00513">
    <property type="entry name" value="SAP"/>
    <property type="match status" value="2"/>
</dbReference>
<feature type="compositionally biased region" description="Acidic residues" evidence="1">
    <location>
        <begin position="427"/>
        <end position="441"/>
    </location>
</feature>
<gene>
    <name evidence="3" type="ORF">PCOR1329_LOCUS17180</name>
</gene>
<feature type="compositionally biased region" description="Basic residues" evidence="1">
    <location>
        <begin position="293"/>
        <end position="303"/>
    </location>
</feature>
<dbReference type="InterPro" id="IPR036397">
    <property type="entry name" value="RNaseH_sf"/>
</dbReference>
<organism evidence="3 4">
    <name type="scientific">Prorocentrum cordatum</name>
    <dbReference type="NCBI Taxonomy" id="2364126"/>
    <lineage>
        <taxon>Eukaryota</taxon>
        <taxon>Sar</taxon>
        <taxon>Alveolata</taxon>
        <taxon>Dinophyceae</taxon>
        <taxon>Prorocentrales</taxon>
        <taxon>Prorocentraceae</taxon>
        <taxon>Prorocentrum</taxon>
    </lineage>
</organism>
<feature type="compositionally biased region" description="Basic residues" evidence="1">
    <location>
        <begin position="510"/>
        <end position="519"/>
    </location>
</feature>
<name>A0ABN9R340_9DINO</name>
<evidence type="ECO:0000259" key="2">
    <source>
        <dbReference type="PROSITE" id="PS50994"/>
    </source>
</evidence>
<dbReference type="Proteomes" id="UP001189429">
    <property type="component" value="Unassembled WGS sequence"/>
</dbReference>
<feature type="compositionally biased region" description="Acidic residues" evidence="1">
    <location>
        <begin position="1156"/>
        <end position="1171"/>
    </location>
</feature>
<feature type="region of interest" description="Disordered" evidence="1">
    <location>
        <begin position="486"/>
        <end position="531"/>
    </location>
</feature>
<proteinExistence type="predicted"/>
<feature type="region of interest" description="Disordered" evidence="1">
    <location>
        <begin position="1144"/>
        <end position="1179"/>
    </location>
</feature>
<dbReference type="PROSITE" id="PS50994">
    <property type="entry name" value="INTEGRASE"/>
    <property type="match status" value="1"/>
</dbReference>
<dbReference type="Gene3D" id="3.30.420.10">
    <property type="entry name" value="Ribonuclease H-like superfamily/Ribonuclease H"/>
    <property type="match status" value="1"/>
</dbReference>
<dbReference type="EMBL" id="CAUYUJ010005313">
    <property type="protein sequence ID" value="CAK0813168.1"/>
    <property type="molecule type" value="Genomic_DNA"/>
</dbReference>
<dbReference type="InterPro" id="IPR003034">
    <property type="entry name" value="SAP_dom"/>
</dbReference>
<feature type="region of interest" description="Disordered" evidence="1">
    <location>
        <begin position="1"/>
        <end position="22"/>
    </location>
</feature>
<keyword evidence="4" id="KW-1185">Reference proteome</keyword>
<evidence type="ECO:0000256" key="1">
    <source>
        <dbReference type="SAM" id="MobiDB-lite"/>
    </source>
</evidence>
<dbReference type="SUPFAM" id="SSF53098">
    <property type="entry name" value="Ribonuclease H-like"/>
    <property type="match status" value="1"/>
</dbReference>
<reference evidence="3" key="1">
    <citation type="submission" date="2023-10" db="EMBL/GenBank/DDBJ databases">
        <authorList>
            <person name="Chen Y."/>
            <person name="Shah S."/>
            <person name="Dougan E. K."/>
            <person name="Thang M."/>
            <person name="Chan C."/>
        </authorList>
    </citation>
    <scope>NUCLEOTIDE SEQUENCE [LARGE SCALE GENOMIC DNA]</scope>
</reference>
<dbReference type="InterPro" id="IPR001584">
    <property type="entry name" value="Integrase_cat-core"/>
</dbReference>
<feature type="region of interest" description="Disordered" evidence="1">
    <location>
        <begin position="190"/>
        <end position="245"/>
    </location>
</feature>
<feature type="compositionally biased region" description="Basic and acidic residues" evidence="1">
    <location>
        <begin position="190"/>
        <end position="200"/>
    </location>
</feature>
<dbReference type="InterPro" id="IPR013103">
    <property type="entry name" value="RVT_2"/>
</dbReference>
<feature type="compositionally biased region" description="Acidic residues" evidence="1">
    <location>
        <begin position="225"/>
        <end position="245"/>
    </location>
</feature>
<protein>
    <recommendedName>
        <fullName evidence="2">Integrase catalytic domain-containing protein</fullName>
    </recommendedName>
</protein>
<comment type="caution">
    <text evidence="3">The sequence shown here is derived from an EMBL/GenBank/DDBJ whole genome shotgun (WGS) entry which is preliminary data.</text>
</comment>
<accession>A0ABN9R340</accession>
<dbReference type="Pfam" id="PF07727">
    <property type="entry name" value="RVT_2"/>
    <property type="match status" value="1"/>
</dbReference>
<feature type="domain" description="Integrase catalytic" evidence="2">
    <location>
        <begin position="1230"/>
        <end position="1339"/>
    </location>
</feature>
<dbReference type="InterPro" id="IPR012337">
    <property type="entry name" value="RNaseH-like_sf"/>
</dbReference>
<evidence type="ECO:0000313" key="4">
    <source>
        <dbReference type="Proteomes" id="UP001189429"/>
    </source>
</evidence>
<evidence type="ECO:0000313" key="3">
    <source>
        <dbReference type="EMBL" id="CAK0813168.1"/>
    </source>
</evidence>
<sequence length="2045" mass="229917">MPEAGEQAGADGGGLQFRGDGPMPGVKLTVLSKDGEKRFEVIEKIYKVYLSLEKGDGQPRELVEALDLDVLSSEVGLRKLMEILDEEFTEKDYERSEKHLRAFEKCRRGIGEDVDDYIARLKTARRNLRVHDPGTTYSDTSFARKLLRSSGLSREAQRQVLAAAGAEWNSEKIEATIKMAYGDVHLDEKRRVDKRNEHPSKHTQYRQFPPRFGQPTSKFTSGGMDADEEFSQDEDYPDYEDEDGQPQDALVAEEAPDNHQEDEYEYGDQDSDVMDDEEEVVLDAFYQGFKAKKKQFGRGKGRGKNTTSGGRGKKSGVCNDCLQPGHWKGDPECPKVIAGITSPFKPGGKGDGKKGSSSANVAATMATDSTAHMEFKWLNDGAEELTSPHPGPVDAFVLGSQKVKAEVKQESDNLGLDPTRPPTPGSEFEDDSFEKDSDESEGVYKSWTEEQLSAELARRKHNSTGPREELVGRLLRSNLHATFMDEEADGWQDVEKKPSGAAGSADGGKKPKPSARPKPKPTTAASRFQSERIHISGDDVRSLVDRYRARLDEFAVDFTNRARDHHTGYVTDCELEVFRILTAKQLQDVLLMLEQPYSGSKQERIDRLISFITDQVENPCEHKNAGSGEILDNVRWTSTSTWTFAICKNCNRYVQRIPKTNYAKEIRDKAYSREDKKDALVVNDVLWDDIGTTELINDSGCRRSVAGHEWHDNLQARLKSLGLQPVKKDINEEFRFGGGDVAVSTESYVYPAGINGAHGVIEVARVEGRTPPLLLQQAMQDLGVIVNYRKKVMDIEEAGVFKKPIKQSRSGHFLVDIGEYGNPNEFPECFHINGKMDMTPQEEAGELGFKDLSRVGVLQRGRKKRLQRTTRGVADALAAEAKRSVHKDPPTVTSRSKRWKFLEIFSWTLALSCEAAAQGWQVMPPISIETGFDLYTRSGRARAWREVVDNKPDVVAMAWPCDPWTAMHNYQARRPAFQKELQVRQQQSRGALRFVKRVADYQRKRGAYFYGENPLTNEAFQEEPIVELPKSHGTTVVNMCAFGLRHPDSDLPIKKPSRIIMSTQTMAVKLGRRCPGHRQHAKIEGRLAKQNMRTSTYAGGYTKEFAEAVISVFMEEPHLKFYLKFYRKYPQKILKDNNHQSLKSSKYLRRQRKDENPEDEVEQEGDVSEEADITRDPLYPDDLPAGEIFTTTRVMWLGGASQLHLDDAKVWQCEVCARRAGPKRRRVVSSRQRPTSFGIAVGVDTKELKDASGGKYLALNCVDFATKFSCLIMLENPSSAEAARMFMTKWCAWAGVPIVCHSDNGSEFRKDFASYAESVGITMRVVPTESPWQHGLVERHGAVSSDIVRAIVDECTIQGYSPRMRVFGCGDRLPGSVLDSLLSDEQYPEIAVHDAVLKVALAKLDNSDKWRKAIVHNYRPTPSPWMPGECVFLWRAAGTFKPQAQSTRRADRWHGPAVILGREWGREGQNEAYWLVFNGNLLLAAPQHIRSATPEERLASEAIGSIIENYNMDLSGISRGQHTFDDLRPSSMAPVVEAVFNQAVETPVPDLDTETLYAMNDVFSLELRPFQAGTKGKELDSRKFTKAERLGFNKSIAKNWNQHLEHEAVRVVLPDEAAKVDKSRIFKVPARFVHTLKEGQPNSRLVIPGHLDPDNQGKLGIKHAKRMAIWSETAGTRTDAPVAPMEGLMLLLNLAAHFGWDLGAFDIGSAFLTGKTNTRRLYVMPPREGLPGVPAGSLVELLKGVFGLESPRLWWERFSEVLIQAGFQPLKTMKGERFARAKEIVWEKLNVTKEKQGQFEFLGRRINQLPDKPIEVDQHEYIEKMEKIFVPASRRKDPESKASERTPDLTVGQLCKANTVLSMAKEMVTRDVKLRFILLLTDEKFEAKKVNVVDWCSSKIHRVVRSTLAAEAASASYGFDRACFVRTALAEILHGWESESDWATLMGKIPSLCATDCKSFVDLCRKEGSMPTERRIALDLADLRDPLEVGDGLIWTDTRLMLADRLTKHMKDQSYLEHVLKTGEYVYRCKYETKAENRGGGDPGE</sequence>
<feature type="region of interest" description="Disordered" evidence="1">
    <location>
        <begin position="293"/>
        <end position="319"/>
    </location>
</feature>
<feature type="region of interest" description="Disordered" evidence="1">
    <location>
        <begin position="404"/>
        <end position="444"/>
    </location>
</feature>